<keyword evidence="3" id="KW-1185">Reference proteome</keyword>
<name>A0ABU2HBN3_9ACTN</name>
<dbReference type="RefSeq" id="WP_310913816.1">
    <property type="nucleotide sequence ID" value="NZ_JAVLVT010000010.1"/>
</dbReference>
<evidence type="ECO:0000259" key="1">
    <source>
        <dbReference type="Pfam" id="PF01636"/>
    </source>
</evidence>
<dbReference type="SUPFAM" id="SSF56112">
    <property type="entry name" value="Protein kinase-like (PK-like)"/>
    <property type="match status" value="1"/>
</dbReference>
<dbReference type="InterPro" id="IPR011009">
    <property type="entry name" value="Kinase-like_dom_sf"/>
</dbReference>
<protein>
    <submittedName>
        <fullName evidence="2">Phosphotransferase</fullName>
    </submittedName>
</protein>
<dbReference type="InterPro" id="IPR002575">
    <property type="entry name" value="Aminoglycoside_PTrfase"/>
</dbReference>
<dbReference type="Proteomes" id="UP001250214">
    <property type="component" value="Unassembled WGS sequence"/>
</dbReference>
<evidence type="ECO:0000313" key="3">
    <source>
        <dbReference type="Proteomes" id="UP001250214"/>
    </source>
</evidence>
<gene>
    <name evidence="2" type="ORF">RIF23_18300</name>
</gene>
<dbReference type="Pfam" id="PF01636">
    <property type="entry name" value="APH"/>
    <property type="match status" value="1"/>
</dbReference>
<comment type="caution">
    <text evidence="2">The sequence shown here is derived from an EMBL/GenBank/DDBJ whole genome shotgun (WGS) entry which is preliminary data.</text>
</comment>
<feature type="domain" description="Aminoglycoside phosphotransferase" evidence="1">
    <location>
        <begin position="34"/>
        <end position="245"/>
    </location>
</feature>
<organism evidence="2 3">
    <name type="scientific">Lipingzhangella rawalii</name>
    <dbReference type="NCBI Taxonomy" id="2055835"/>
    <lineage>
        <taxon>Bacteria</taxon>
        <taxon>Bacillati</taxon>
        <taxon>Actinomycetota</taxon>
        <taxon>Actinomycetes</taxon>
        <taxon>Streptosporangiales</taxon>
        <taxon>Nocardiopsidaceae</taxon>
        <taxon>Lipingzhangella</taxon>
    </lineage>
</organism>
<accession>A0ABU2HBN3</accession>
<dbReference type="EMBL" id="JAVLVT010000010">
    <property type="protein sequence ID" value="MDS1272244.1"/>
    <property type="molecule type" value="Genomic_DNA"/>
</dbReference>
<proteinExistence type="predicted"/>
<sequence length="331" mass="36509">MLNAALSALHSDLPDTVPEHVAATLQRPLTAITLGSRWEGRIVWAVFAERSRTPTAVLKLDTRPKYQPRLRKEHEALHQLAQIPDMADLAPAPLGLYSLGSALMLAQTAQAGVPLHVQLSRRYWRRRQSATRDHARLRSWLAALRTGTTGATTPVDPEAVQQRLAIALDRDSPGAAALQDRMAELGDEFGHLHVPTQPLHGDLDPSNCFTGRRGLSVVDWEGFTLQGPPLAEVLLFLNHYARAVPTRDAWVPDPLVGFRNGFLADGWLARLTWGTWRAELEQLGLPAEAAEYLLVATLADFATGHASTAHAHRKGSQRNWTELLTLYAAER</sequence>
<reference evidence="3" key="1">
    <citation type="submission" date="2023-07" db="EMBL/GenBank/DDBJ databases">
        <title>Novel species in the genus Lipingzhangella isolated from Sambhar Salt Lake.</title>
        <authorList>
            <person name="Jiya N."/>
            <person name="Kajale S."/>
            <person name="Sharma A."/>
        </authorList>
    </citation>
    <scope>NUCLEOTIDE SEQUENCE [LARGE SCALE GENOMIC DNA]</scope>
    <source>
        <strain evidence="3">LS1_29</strain>
    </source>
</reference>
<evidence type="ECO:0000313" key="2">
    <source>
        <dbReference type="EMBL" id="MDS1272244.1"/>
    </source>
</evidence>